<dbReference type="PANTHER" id="PTHR38248">
    <property type="entry name" value="FUNK1 6"/>
    <property type="match status" value="1"/>
</dbReference>
<dbReference type="PROSITE" id="PS50011">
    <property type="entry name" value="PROTEIN_KINASE_DOM"/>
    <property type="match status" value="1"/>
</dbReference>
<feature type="domain" description="Protein kinase" evidence="1">
    <location>
        <begin position="57"/>
        <end position="399"/>
    </location>
</feature>
<dbReference type="Gene3D" id="1.10.510.10">
    <property type="entry name" value="Transferase(Phosphotransferase) domain 1"/>
    <property type="match status" value="1"/>
</dbReference>
<evidence type="ECO:0000313" key="3">
    <source>
        <dbReference type="Proteomes" id="UP001163846"/>
    </source>
</evidence>
<dbReference type="PANTHER" id="PTHR38248:SF2">
    <property type="entry name" value="FUNK1 11"/>
    <property type="match status" value="1"/>
</dbReference>
<name>A0AA38P9P8_9AGAR</name>
<dbReference type="Proteomes" id="UP001163846">
    <property type="component" value="Unassembled WGS sequence"/>
</dbReference>
<dbReference type="AlphaFoldDB" id="A0AA38P9P8"/>
<evidence type="ECO:0000313" key="2">
    <source>
        <dbReference type="EMBL" id="KAJ3838663.1"/>
    </source>
</evidence>
<gene>
    <name evidence="2" type="ORF">F5878DRAFT_618953</name>
</gene>
<keyword evidence="3" id="KW-1185">Reference proteome</keyword>
<dbReference type="Pfam" id="PF17667">
    <property type="entry name" value="Pkinase_fungal"/>
    <property type="match status" value="1"/>
</dbReference>
<reference evidence="2" key="1">
    <citation type="submission" date="2022-08" db="EMBL/GenBank/DDBJ databases">
        <authorList>
            <consortium name="DOE Joint Genome Institute"/>
            <person name="Min B."/>
            <person name="Riley R."/>
            <person name="Sierra-Patev S."/>
            <person name="Naranjo-Ortiz M."/>
            <person name="Looney B."/>
            <person name="Konkel Z."/>
            <person name="Slot J.C."/>
            <person name="Sakamoto Y."/>
            <person name="Steenwyk J.L."/>
            <person name="Rokas A."/>
            <person name="Carro J."/>
            <person name="Camarero S."/>
            <person name="Ferreira P."/>
            <person name="Molpeceres G."/>
            <person name="Ruiz-Duenas F.J."/>
            <person name="Serrano A."/>
            <person name="Henrissat B."/>
            <person name="Drula E."/>
            <person name="Hughes K.W."/>
            <person name="Mata J.L."/>
            <person name="Ishikawa N.K."/>
            <person name="Vargas-Isla R."/>
            <person name="Ushijima S."/>
            <person name="Smith C.A."/>
            <person name="Ahrendt S."/>
            <person name="Andreopoulos W."/>
            <person name="He G."/>
            <person name="Labutti K."/>
            <person name="Lipzen A."/>
            <person name="Ng V."/>
            <person name="Sandor L."/>
            <person name="Barry K."/>
            <person name="Martinez A.T."/>
            <person name="Xiao Y."/>
            <person name="Gibbons J.G."/>
            <person name="Terashima K."/>
            <person name="Hibbett D.S."/>
            <person name="Grigoriev I.V."/>
        </authorList>
    </citation>
    <scope>NUCLEOTIDE SEQUENCE</scope>
    <source>
        <strain evidence="2">TFB9207</strain>
    </source>
</reference>
<organism evidence="2 3">
    <name type="scientific">Lentinula raphanica</name>
    <dbReference type="NCBI Taxonomy" id="153919"/>
    <lineage>
        <taxon>Eukaryota</taxon>
        <taxon>Fungi</taxon>
        <taxon>Dikarya</taxon>
        <taxon>Basidiomycota</taxon>
        <taxon>Agaricomycotina</taxon>
        <taxon>Agaricomycetes</taxon>
        <taxon>Agaricomycetidae</taxon>
        <taxon>Agaricales</taxon>
        <taxon>Marasmiineae</taxon>
        <taxon>Omphalotaceae</taxon>
        <taxon>Lentinula</taxon>
    </lineage>
</organism>
<sequence>MNLRNASTLPAAANTDGPVSSDNPLLQVCSGSSFTFSYEDERKRIVKRTVNILHVLFRSDGIIGRGRGTIVVRVKCACAGRNLILKISFLQENRASEKTFMDLCRDKAVGEHAWVLNHLPRICCSFEMPFDVCTARHKLETRFQDKCEMRILRGSIQEELQPLSELRTGKEFAQVYFDVVQCHHWVYTYPKILHRDISDGNIMFREEEGKIYGVLNDWDLALLDPETEKSPTSQFRTGTKPFLAHEQHDFNWTGPHRYRHDMESMFYVILFQSCLYYTGPRATLSTEPIWDNHHIEEWHQEDDFELWNKKQDFFEPFSFWLSSIQRHLYLGFMTRTIHLFQQNALATSGHSSSQTSPAYDDVTLNNNFSYDEVVIIMHRYDEEPLEIRGNEWQQRLVRE</sequence>
<comment type="caution">
    <text evidence="2">The sequence shown here is derived from an EMBL/GenBank/DDBJ whole genome shotgun (WGS) entry which is preliminary data.</text>
</comment>
<dbReference type="SUPFAM" id="SSF56112">
    <property type="entry name" value="Protein kinase-like (PK-like)"/>
    <property type="match status" value="1"/>
</dbReference>
<dbReference type="InterPro" id="IPR011009">
    <property type="entry name" value="Kinase-like_dom_sf"/>
</dbReference>
<proteinExistence type="predicted"/>
<accession>A0AA38P9P8</accession>
<evidence type="ECO:0000259" key="1">
    <source>
        <dbReference type="PROSITE" id="PS50011"/>
    </source>
</evidence>
<dbReference type="InterPro" id="IPR000719">
    <property type="entry name" value="Prot_kinase_dom"/>
</dbReference>
<dbReference type="InterPro" id="IPR040976">
    <property type="entry name" value="Pkinase_fungal"/>
</dbReference>
<dbReference type="GO" id="GO:0005524">
    <property type="term" value="F:ATP binding"/>
    <property type="evidence" value="ECO:0007669"/>
    <property type="project" value="InterPro"/>
</dbReference>
<dbReference type="EMBL" id="MU806170">
    <property type="protein sequence ID" value="KAJ3838663.1"/>
    <property type="molecule type" value="Genomic_DNA"/>
</dbReference>
<dbReference type="GO" id="GO:0004672">
    <property type="term" value="F:protein kinase activity"/>
    <property type="evidence" value="ECO:0007669"/>
    <property type="project" value="InterPro"/>
</dbReference>
<protein>
    <recommendedName>
        <fullName evidence="1">Protein kinase domain-containing protein</fullName>
    </recommendedName>
</protein>